<dbReference type="Gene3D" id="1.25.40.20">
    <property type="entry name" value="Ankyrin repeat-containing domain"/>
    <property type="match status" value="1"/>
</dbReference>
<name>A0A3G4ZZE0_9VIRU</name>
<reference evidence="1" key="1">
    <citation type="submission" date="2018-10" db="EMBL/GenBank/DDBJ databases">
        <title>Hidden diversity of soil giant viruses.</title>
        <authorList>
            <person name="Schulz F."/>
            <person name="Alteio L."/>
            <person name="Goudeau D."/>
            <person name="Ryan E.M."/>
            <person name="Malmstrom R.R."/>
            <person name="Blanchard J."/>
            <person name="Woyke T."/>
        </authorList>
    </citation>
    <scope>NUCLEOTIDE SEQUENCE</scope>
    <source>
        <strain evidence="1">FNV1</strain>
    </source>
</reference>
<gene>
    <name evidence="1" type="ORF">Faunusvirus35_3</name>
</gene>
<sequence length="165" mass="18644">MTAAILHITKFVGLLYDSDRTKCIEYINKYNDFYDTPLSGWSSIMYATLYRRTDVIKELILKGVNINNKTPIGETALYIACLYNSDGIAITLIDAGADFVDTIDTGILDHYSPRISQYIRNIYQQQIISVVNAERTDSMDNNALATSFRTTYVPGVIDMISEFII</sequence>
<proteinExistence type="predicted"/>
<dbReference type="SMART" id="SM00248">
    <property type="entry name" value="ANK"/>
    <property type="match status" value="2"/>
</dbReference>
<organism evidence="1">
    <name type="scientific">Faunusvirus sp</name>
    <dbReference type="NCBI Taxonomy" id="2487766"/>
    <lineage>
        <taxon>Viruses</taxon>
        <taxon>Varidnaviria</taxon>
        <taxon>Bamfordvirae</taxon>
        <taxon>Nucleocytoviricota</taxon>
        <taxon>Megaviricetes</taxon>
        <taxon>Imitervirales</taxon>
        <taxon>Mimiviridae</taxon>
    </lineage>
</organism>
<protein>
    <submittedName>
        <fullName evidence="1">Uncharacterized protein</fullName>
    </submittedName>
</protein>
<dbReference type="EMBL" id="MK072166">
    <property type="protein sequence ID" value="AYV79664.1"/>
    <property type="molecule type" value="Genomic_DNA"/>
</dbReference>
<dbReference type="Pfam" id="PF12796">
    <property type="entry name" value="Ank_2"/>
    <property type="match status" value="1"/>
</dbReference>
<dbReference type="InterPro" id="IPR002110">
    <property type="entry name" value="Ankyrin_rpt"/>
</dbReference>
<evidence type="ECO:0000313" key="1">
    <source>
        <dbReference type="EMBL" id="AYV79664.1"/>
    </source>
</evidence>
<dbReference type="SUPFAM" id="SSF48403">
    <property type="entry name" value="Ankyrin repeat"/>
    <property type="match status" value="1"/>
</dbReference>
<accession>A0A3G4ZZE0</accession>
<dbReference type="InterPro" id="IPR036770">
    <property type="entry name" value="Ankyrin_rpt-contain_sf"/>
</dbReference>